<dbReference type="Proteomes" id="UP001302429">
    <property type="component" value="Chromosome"/>
</dbReference>
<dbReference type="InterPro" id="IPR016181">
    <property type="entry name" value="Acyl_CoA_acyltransferase"/>
</dbReference>
<keyword evidence="2" id="KW-1185">Reference proteome</keyword>
<reference evidence="1 2" key="1">
    <citation type="submission" date="2023-10" db="EMBL/GenBank/DDBJ databases">
        <title>Complete genome sequence of a Sphingomonadaceae bacterium.</title>
        <authorList>
            <person name="Yan C."/>
        </authorList>
    </citation>
    <scope>NUCLEOTIDE SEQUENCE [LARGE SCALE GENOMIC DNA]</scope>
    <source>
        <strain evidence="1 2">SCSIO 66989</strain>
    </source>
</reference>
<name>A0AA97F693_9SPHN</name>
<organism evidence="1 2">
    <name type="scientific">Alterisphingorhabdus coralli</name>
    <dbReference type="NCBI Taxonomy" id="3071408"/>
    <lineage>
        <taxon>Bacteria</taxon>
        <taxon>Pseudomonadati</taxon>
        <taxon>Pseudomonadota</taxon>
        <taxon>Alphaproteobacteria</taxon>
        <taxon>Sphingomonadales</taxon>
        <taxon>Sphingomonadaceae</taxon>
        <taxon>Alterisphingorhabdus (ex Yan et al. 2024)</taxon>
    </lineage>
</organism>
<proteinExistence type="predicted"/>
<dbReference type="SUPFAM" id="SSF55729">
    <property type="entry name" value="Acyl-CoA N-acyltransferases (Nat)"/>
    <property type="match status" value="1"/>
</dbReference>
<dbReference type="KEGG" id="acoa:RB602_09340"/>
<evidence type="ECO:0000313" key="1">
    <source>
        <dbReference type="EMBL" id="WOE74063.1"/>
    </source>
</evidence>
<dbReference type="RefSeq" id="WP_317080293.1">
    <property type="nucleotide sequence ID" value="NZ_CP136594.1"/>
</dbReference>
<sequence>MTISAPLFFDPADAPLPLSEDSDPAIAAFLQKAADQPLAVHIPNAQGIDLRAIRHGPHLLPVTISHSGMGGSYVVQPHSAYVGYAKDELHEAGLGMAAPLVGAGLSAIGGLLRAANINRVAMLDNFLFATNLHGNWQGEGIAAMREAVLADYADHMLAIRSVDDWSSPALYQALNDDGWLMIPSRQIWVIDDVAAQWRPRSHTKSDRRKFRKSGLVAEGISVMTPGDAERIAALYKALYLDKYSMLNPQFTPEWIRLLSTSGLVDFQVVRDREGTIMGVAGCFARGDVLTVPVLGYDMTAPREAALYRIASLLFGDYAIEHNLRLNCSAGAGSFKAARGARSHIEYMACYIAHLPKTRQMAMRAMACGMREIAMPALVKRGL</sequence>
<accession>A0AA97F693</accession>
<dbReference type="EMBL" id="CP136594">
    <property type="protein sequence ID" value="WOE74063.1"/>
    <property type="molecule type" value="Genomic_DNA"/>
</dbReference>
<gene>
    <name evidence="1" type="ORF">RB602_09340</name>
</gene>
<protein>
    <submittedName>
        <fullName evidence="1">Uncharacterized protein</fullName>
    </submittedName>
</protein>
<evidence type="ECO:0000313" key="2">
    <source>
        <dbReference type="Proteomes" id="UP001302429"/>
    </source>
</evidence>
<dbReference type="AlphaFoldDB" id="A0AA97F693"/>